<protein>
    <submittedName>
        <fullName evidence="2">Uncharacterized protein</fullName>
    </submittedName>
</protein>
<proteinExistence type="predicted"/>
<evidence type="ECO:0000256" key="1">
    <source>
        <dbReference type="SAM" id="MobiDB-lite"/>
    </source>
</evidence>
<feature type="region of interest" description="Disordered" evidence="1">
    <location>
        <begin position="165"/>
        <end position="192"/>
    </location>
</feature>
<dbReference type="AlphaFoldDB" id="A0A8H4RC26"/>
<accession>A0A8H4RC26</accession>
<evidence type="ECO:0000313" key="3">
    <source>
        <dbReference type="Proteomes" id="UP000566819"/>
    </source>
</evidence>
<organism evidence="2 3">
    <name type="scientific">Cudoniella acicularis</name>
    <dbReference type="NCBI Taxonomy" id="354080"/>
    <lineage>
        <taxon>Eukaryota</taxon>
        <taxon>Fungi</taxon>
        <taxon>Dikarya</taxon>
        <taxon>Ascomycota</taxon>
        <taxon>Pezizomycotina</taxon>
        <taxon>Leotiomycetes</taxon>
        <taxon>Helotiales</taxon>
        <taxon>Tricladiaceae</taxon>
        <taxon>Cudoniella</taxon>
    </lineage>
</organism>
<reference evidence="2 3" key="1">
    <citation type="submission" date="2020-03" db="EMBL/GenBank/DDBJ databases">
        <title>Draft Genome Sequence of Cudoniella acicularis.</title>
        <authorList>
            <person name="Buettner E."/>
            <person name="Kellner H."/>
        </authorList>
    </citation>
    <scope>NUCLEOTIDE SEQUENCE [LARGE SCALE GENOMIC DNA]</scope>
    <source>
        <strain evidence="2 3">DSM 108380</strain>
    </source>
</reference>
<feature type="compositionally biased region" description="Basic and acidic residues" evidence="1">
    <location>
        <begin position="177"/>
        <end position="192"/>
    </location>
</feature>
<evidence type="ECO:0000313" key="2">
    <source>
        <dbReference type="EMBL" id="KAF4626004.1"/>
    </source>
</evidence>
<dbReference type="OrthoDB" id="3907216at2759"/>
<gene>
    <name evidence="2" type="ORF">G7Y89_g12158</name>
</gene>
<dbReference type="EMBL" id="JAAMPI010001246">
    <property type="protein sequence ID" value="KAF4626004.1"/>
    <property type="molecule type" value="Genomic_DNA"/>
</dbReference>
<keyword evidence="3" id="KW-1185">Reference proteome</keyword>
<sequence>MAPLIVAHKQLPSPPGSACLYLGINQPRMLTSKTKTIPPSADLTPLLMSKMQSDNSWSEESPDDADYISLTLGSLAGSDLRDLEDLGLLPQKAFEDAENNKEKVENVVPYADSNNLSGEANEGLPWFETMVEGSRLGKMKKSRGATHSGNGRYKIEWEIVEWTDESENEVTSPGKRKLGEVIEDDSRMGEVH</sequence>
<comment type="caution">
    <text evidence="2">The sequence shown here is derived from an EMBL/GenBank/DDBJ whole genome shotgun (WGS) entry which is preliminary data.</text>
</comment>
<dbReference type="Proteomes" id="UP000566819">
    <property type="component" value="Unassembled WGS sequence"/>
</dbReference>
<name>A0A8H4RC26_9HELO</name>